<dbReference type="VEuPathDB" id="VectorBase:AFAF003759"/>
<organism evidence="2 3">
    <name type="scientific">Anopheles farauti</name>
    <dbReference type="NCBI Taxonomy" id="69004"/>
    <lineage>
        <taxon>Eukaryota</taxon>
        <taxon>Metazoa</taxon>
        <taxon>Ecdysozoa</taxon>
        <taxon>Arthropoda</taxon>
        <taxon>Hexapoda</taxon>
        <taxon>Insecta</taxon>
        <taxon>Pterygota</taxon>
        <taxon>Neoptera</taxon>
        <taxon>Endopterygota</taxon>
        <taxon>Diptera</taxon>
        <taxon>Nematocera</taxon>
        <taxon>Culicoidea</taxon>
        <taxon>Culicidae</taxon>
        <taxon>Anophelinae</taxon>
        <taxon>Anopheles</taxon>
    </lineage>
</organism>
<reference evidence="2" key="2">
    <citation type="submission" date="2020-05" db="UniProtKB">
        <authorList>
            <consortium name="EnsemblMetazoa"/>
        </authorList>
    </citation>
    <scope>IDENTIFICATION</scope>
    <source>
        <strain evidence="2">FAR1</strain>
    </source>
</reference>
<proteinExistence type="predicted"/>
<feature type="compositionally biased region" description="Polar residues" evidence="1">
    <location>
        <begin position="53"/>
        <end position="62"/>
    </location>
</feature>
<keyword evidence="3" id="KW-1185">Reference proteome</keyword>
<feature type="region of interest" description="Disordered" evidence="1">
    <location>
        <begin position="18"/>
        <end position="62"/>
    </location>
</feature>
<evidence type="ECO:0000256" key="1">
    <source>
        <dbReference type="SAM" id="MobiDB-lite"/>
    </source>
</evidence>
<name>A0A182Q617_9DIPT</name>
<reference evidence="3" key="1">
    <citation type="submission" date="2014-01" db="EMBL/GenBank/DDBJ databases">
        <title>The Genome Sequence of Anopheles farauti FAR1 (V2).</title>
        <authorList>
            <consortium name="The Broad Institute Genomics Platform"/>
            <person name="Neafsey D.E."/>
            <person name="Besansky N."/>
            <person name="Howell P."/>
            <person name="Walton C."/>
            <person name="Young S.K."/>
            <person name="Zeng Q."/>
            <person name="Gargeya S."/>
            <person name="Fitzgerald M."/>
            <person name="Haas B."/>
            <person name="Abouelleil A."/>
            <person name="Allen A.W."/>
            <person name="Alvarado L."/>
            <person name="Arachchi H.M."/>
            <person name="Berlin A.M."/>
            <person name="Chapman S.B."/>
            <person name="Gainer-Dewar J."/>
            <person name="Goldberg J."/>
            <person name="Griggs A."/>
            <person name="Gujja S."/>
            <person name="Hansen M."/>
            <person name="Howarth C."/>
            <person name="Imamovic A."/>
            <person name="Ireland A."/>
            <person name="Larimer J."/>
            <person name="McCowan C."/>
            <person name="Murphy C."/>
            <person name="Pearson M."/>
            <person name="Poon T.W."/>
            <person name="Priest M."/>
            <person name="Roberts A."/>
            <person name="Saif S."/>
            <person name="Shea T."/>
            <person name="Sisk P."/>
            <person name="Sykes S."/>
            <person name="Wortman J."/>
            <person name="Nusbaum C."/>
            <person name="Birren B."/>
        </authorList>
    </citation>
    <scope>NUCLEOTIDE SEQUENCE [LARGE SCALE GENOMIC DNA]</scope>
    <source>
        <strain evidence="3">FAR1</strain>
    </source>
</reference>
<evidence type="ECO:0000313" key="3">
    <source>
        <dbReference type="Proteomes" id="UP000075886"/>
    </source>
</evidence>
<accession>A0A182Q617</accession>
<evidence type="ECO:0000313" key="2">
    <source>
        <dbReference type="EnsemblMetazoa" id="AFAF003759-PA"/>
    </source>
</evidence>
<protein>
    <submittedName>
        <fullName evidence="2">Uncharacterized protein</fullName>
    </submittedName>
</protein>
<feature type="compositionally biased region" description="Polar residues" evidence="1">
    <location>
        <begin position="21"/>
        <end position="34"/>
    </location>
</feature>
<sequence>MKLIKLIDLNDSYSVMMAPSPSKSSKTQHPSFLITTGSVDTSPVPSSPPSTEAPKSQCSSLSDGESFECYGDNDISISENGGVDLELAPHLNSTLAGNTNVYSVCDLSISIWLWPCEDLETVTLYCGELEWWSVGNEKP</sequence>
<dbReference type="EMBL" id="AXCN02001749">
    <property type="status" value="NOT_ANNOTATED_CDS"/>
    <property type="molecule type" value="Genomic_DNA"/>
</dbReference>
<dbReference type="Proteomes" id="UP000075886">
    <property type="component" value="Unassembled WGS sequence"/>
</dbReference>
<feature type="compositionally biased region" description="Low complexity" evidence="1">
    <location>
        <begin position="35"/>
        <end position="44"/>
    </location>
</feature>
<dbReference type="AlphaFoldDB" id="A0A182Q617"/>
<dbReference type="EnsemblMetazoa" id="AFAF003759-RA">
    <property type="protein sequence ID" value="AFAF003759-PA"/>
    <property type="gene ID" value="AFAF003759"/>
</dbReference>
<dbReference type="STRING" id="69004.A0A182Q617"/>